<dbReference type="RefSeq" id="WP_118116047.1">
    <property type="nucleotide sequence ID" value="NZ_DAWEFM010000005.1"/>
</dbReference>
<name>A0A4Y8V8B0_9BACT</name>
<evidence type="ECO:0000256" key="5">
    <source>
        <dbReference type="ARBA" id="ARBA00023235"/>
    </source>
</evidence>
<dbReference type="SUPFAM" id="SSF54534">
    <property type="entry name" value="FKBP-like"/>
    <property type="match status" value="1"/>
</dbReference>
<evidence type="ECO:0000256" key="3">
    <source>
        <dbReference type="ARBA" id="ARBA00013194"/>
    </source>
</evidence>
<evidence type="ECO:0000256" key="2">
    <source>
        <dbReference type="ARBA" id="ARBA00006577"/>
    </source>
</evidence>
<dbReference type="EMBL" id="SGVY01000060">
    <property type="protein sequence ID" value="TFH76074.1"/>
    <property type="molecule type" value="Genomic_DNA"/>
</dbReference>
<evidence type="ECO:0000256" key="6">
    <source>
        <dbReference type="PROSITE-ProRule" id="PRU00277"/>
    </source>
</evidence>
<dbReference type="Proteomes" id="UP000297872">
    <property type="component" value="Unassembled WGS sequence"/>
</dbReference>
<feature type="domain" description="PPIase FKBP-type" evidence="9">
    <location>
        <begin position="197"/>
        <end position="283"/>
    </location>
</feature>
<feature type="region of interest" description="Disordered" evidence="7">
    <location>
        <begin position="288"/>
        <end position="327"/>
    </location>
</feature>
<dbReference type="Pfam" id="PF01346">
    <property type="entry name" value="FKBP_N"/>
    <property type="match status" value="1"/>
</dbReference>
<keyword evidence="11" id="KW-1185">Reference proteome</keyword>
<dbReference type="Gene3D" id="3.10.50.40">
    <property type="match status" value="1"/>
</dbReference>
<dbReference type="Gene3D" id="1.10.287.460">
    <property type="entry name" value="Peptidyl-prolyl cis-trans isomerase, FKBP-type, N-terminal domain"/>
    <property type="match status" value="1"/>
</dbReference>
<dbReference type="InterPro" id="IPR036944">
    <property type="entry name" value="PPIase_FKBP_N_sf"/>
</dbReference>
<proteinExistence type="inferred from homology"/>
<dbReference type="PANTHER" id="PTHR43811">
    <property type="entry name" value="FKBP-TYPE PEPTIDYL-PROLYL CIS-TRANS ISOMERASE FKPA"/>
    <property type="match status" value="1"/>
</dbReference>
<dbReference type="EC" id="5.2.1.8" evidence="3 6"/>
<evidence type="ECO:0000256" key="8">
    <source>
        <dbReference type="SAM" id="SignalP"/>
    </source>
</evidence>
<organism evidence="10 11">
    <name type="scientific">Segatella hominis</name>
    <dbReference type="NCBI Taxonomy" id="2518605"/>
    <lineage>
        <taxon>Bacteria</taxon>
        <taxon>Pseudomonadati</taxon>
        <taxon>Bacteroidota</taxon>
        <taxon>Bacteroidia</taxon>
        <taxon>Bacteroidales</taxon>
        <taxon>Prevotellaceae</taxon>
        <taxon>Segatella</taxon>
    </lineage>
</organism>
<dbReference type="GeneID" id="302996594"/>
<evidence type="ECO:0000256" key="4">
    <source>
        <dbReference type="ARBA" id="ARBA00023110"/>
    </source>
</evidence>
<comment type="catalytic activity">
    <reaction evidence="1 6">
        <text>[protein]-peptidylproline (omega=180) = [protein]-peptidylproline (omega=0)</text>
        <dbReference type="Rhea" id="RHEA:16237"/>
        <dbReference type="Rhea" id="RHEA-COMP:10747"/>
        <dbReference type="Rhea" id="RHEA-COMP:10748"/>
        <dbReference type="ChEBI" id="CHEBI:83833"/>
        <dbReference type="ChEBI" id="CHEBI:83834"/>
        <dbReference type="EC" id="5.2.1.8"/>
    </reaction>
</comment>
<dbReference type="AlphaFoldDB" id="A0A4Y8V8B0"/>
<accession>A0A4Y8V8B0</accession>
<reference evidence="10 11" key="1">
    <citation type="submission" date="2019-02" db="EMBL/GenBank/DDBJ databases">
        <title>Draft Genome Sequence of the Prevotella sp. BCRC 81118, Isolated from Human Feces.</title>
        <authorList>
            <person name="Huang C.-H."/>
        </authorList>
    </citation>
    <scope>NUCLEOTIDE SEQUENCE [LARGE SCALE GENOMIC DNA]</scope>
    <source>
        <strain evidence="10 11">BCRC 81118</strain>
    </source>
</reference>
<keyword evidence="8" id="KW-0732">Signal</keyword>
<dbReference type="PROSITE" id="PS50059">
    <property type="entry name" value="FKBP_PPIASE"/>
    <property type="match status" value="1"/>
</dbReference>
<dbReference type="InterPro" id="IPR046357">
    <property type="entry name" value="PPIase_dom_sf"/>
</dbReference>
<feature type="signal peptide" evidence="8">
    <location>
        <begin position="1"/>
        <end position="22"/>
    </location>
</feature>
<dbReference type="OrthoDB" id="9814548at2"/>
<evidence type="ECO:0000256" key="1">
    <source>
        <dbReference type="ARBA" id="ARBA00000971"/>
    </source>
</evidence>
<feature type="chain" id="PRO_5021224363" description="peptidylprolyl isomerase" evidence="8">
    <location>
        <begin position="23"/>
        <end position="327"/>
    </location>
</feature>
<keyword evidence="4 6" id="KW-0697">Rotamase</keyword>
<dbReference type="InterPro" id="IPR000774">
    <property type="entry name" value="PPIase_FKBP_N"/>
</dbReference>
<evidence type="ECO:0000313" key="10">
    <source>
        <dbReference type="EMBL" id="TFH76074.1"/>
    </source>
</evidence>
<dbReference type="GO" id="GO:0003755">
    <property type="term" value="F:peptidyl-prolyl cis-trans isomerase activity"/>
    <property type="evidence" value="ECO:0007669"/>
    <property type="project" value="UniProtKB-KW"/>
</dbReference>
<evidence type="ECO:0000256" key="7">
    <source>
        <dbReference type="SAM" id="MobiDB-lite"/>
    </source>
</evidence>
<dbReference type="Pfam" id="PF00254">
    <property type="entry name" value="FKBP_C"/>
    <property type="match status" value="1"/>
</dbReference>
<dbReference type="PANTHER" id="PTHR43811:SF19">
    <property type="entry name" value="39 KDA FK506-BINDING NUCLEAR PROTEIN"/>
    <property type="match status" value="1"/>
</dbReference>
<sequence>MNKIIMTALVLAASASLFTAGAANKKDKKKGKKVAPIELKTSADSLSYAAGINATRGLLNYVQQSYQVDTAYMENFIRGYKDALAMGINPQTTAYSAGMEIAKLVEKRVYPGTKEELKSTNDSISHALFQEGFMAALANDTTFFTSKKAEDFQKEALAGAGEKFLAENAKKPGVKVLPSGLQYKVITEGHGEVPKASDEVEVIYEGRLINGTVFDSTKKHGQQSDKFNAGNLIKGWTEALTTMPVGSKWQIYIPQELAYGARQAGQIPPYSTLVFDLELVSIVKPEVKEPAKEENATADTNAKATADKKAVAKKTAGKKKVAKKTRK</sequence>
<evidence type="ECO:0000313" key="11">
    <source>
        <dbReference type="Proteomes" id="UP000297872"/>
    </source>
</evidence>
<keyword evidence="5 6" id="KW-0413">Isomerase</keyword>
<protein>
    <recommendedName>
        <fullName evidence="3 6">peptidylprolyl isomerase</fullName>
        <ecNumber evidence="3 6">5.2.1.8</ecNumber>
    </recommendedName>
</protein>
<dbReference type="InterPro" id="IPR001179">
    <property type="entry name" value="PPIase_FKBP_dom"/>
</dbReference>
<evidence type="ECO:0000259" key="9">
    <source>
        <dbReference type="PROSITE" id="PS50059"/>
    </source>
</evidence>
<comment type="similarity">
    <text evidence="2">Belongs to the FKBP-type PPIase family.</text>
</comment>
<dbReference type="GO" id="GO:0006457">
    <property type="term" value="P:protein folding"/>
    <property type="evidence" value="ECO:0007669"/>
    <property type="project" value="InterPro"/>
</dbReference>
<gene>
    <name evidence="10" type="ORF">EXN75_15130</name>
</gene>
<comment type="caution">
    <text evidence="10">The sequence shown here is derived from an EMBL/GenBank/DDBJ whole genome shotgun (WGS) entry which is preliminary data.</text>
</comment>
<feature type="compositionally biased region" description="Basic residues" evidence="7">
    <location>
        <begin position="311"/>
        <end position="327"/>
    </location>
</feature>